<dbReference type="InterPro" id="IPR027417">
    <property type="entry name" value="P-loop_NTPase"/>
</dbReference>
<dbReference type="Pfam" id="PF25469">
    <property type="entry name" value="WHD_NWD1"/>
    <property type="match status" value="1"/>
</dbReference>
<dbReference type="PANTHER" id="PTHR45013">
    <property type="entry name" value="NACHT DOMAIN- AND WD REPEAT-CONTAINING PROTEIN 1"/>
    <property type="match status" value="1"/>
</dbReference>
<evidence type="ECO:0000313" key="6">
    <source>
        <dbReference type="Proteomes" id="UP000327468"/>
    </source>
</evidence>
<dbReference type="Gene3D" id="3.40.50.300">
    <property type="entry name" value="P-loop containing nucleotide triphosphate hydrolases"/>
    <property type="match status" value="1"/>
</dbReference>
<dbReference type="InterPro" id="IPR001680">
    <property type="entry name" value="WD40_rpt"/>
</dbReference>
<evidence type="ECO:0000259" key="4">
    <source>
        <dbReference type="SMART" id="SM00382"/>
    </source>
</evidence>
<dbReference type="SMART" id="SM00320">
    <property type="entry name" value="WD40"/>
    <property type="match status" value="9"/>
</dbReference>
<evidence type="ECO:0000256" key="3">
    <source>
        <dbReference type="PROSITE-ProRule" id="PRU00221"/>
    </source>
</evidence>
<dbReference type="PROSITE" id="PS00678">
    <property type="entry name" value="WD_REPEATS_1"/>
    <property type="match status" value="2"/>
</dbReference>
<dbReference type="InterPro" id="IPR036322">
    <property type="entry name" value="WD40_repeat_dom_sf"/>
</dbReference>
<dbReference type="PANTHER" id="PTHR45013:SF1">
    <property type="entry name" value="NACHT DOMAIN- AND WD REPEAT-CONTAINING PROTEIN 1"/>
    <property type="match status" value="1"/>
</dbReference>
<dbReference type="SMART" id="SM00382">
    <property type="entry name" value="AAA"/>
    <property type="match status" value="1"/>
</dbReference>
<dbReference type="InterPro" id="IPR011044">
    <property type="entry name" value="Quino_amine_DH_bsu"/>
</dbReference>
<dbReference type="Pfam" id="PF13271">
    <property type="entry name" value="DUF4062"/>
    <property type="match status" value="1"/>
</dbReference>
<dbReference type="InterPro" id="IPR007111">
    <property type="entry name" value="NACHT_NTPase"/>
</dbReference>
<dbReference type="PROSITE" id="PS50082">
    <property type="entry name" value="WD_REPEATS_2"/>
    <property type="match status" value="4"/>
</dbReference>
<keyword evidence="1 3" id="KW-0853">WD repeat</keyword>
<dbReference type="InterPro" id="IPR043365">
    <property type="entry name" value="NWD1"/>
</dbReference>
<keyword evidence="2" id="KW-0677">Repeat</keyword>
<organism evidence="5 6">
    <name type="scientific">Pangasianodon hypophthalmus</name>
    <name type="common">Striped catfish</name>
    <name type="synonym">Helicophagus hypophthalmus</name>
    <dbReference type="NCBI Taxonomy" id="310915"/>
    <lineage>
        <taxon>Eukaryota</taxon>
        <taxon>Metazoa</taxon>
        <taxon>Chordata</taxon>
        <taxon>Craniata</taxon>
        <taxon>Vertebrata</taxon>
        <taxon>Euteleostomi</taxon>
        <taxon>Actinopterygii</taxon>
        <taxon>Neopterygii</taxon>
        <taxon>Teleostei</taxon>
        <taxon>Ostariophysi</taxon>
        <taxon>Siluriformes</taxon>
        <taxon>Pangasiidae</taxon>
        <taxon>Pangasianodon</taxon>
    </lineage>
</organism>
<dbReference type="InterPro" id="IPR015943">
    <property type="entry name" value="WD40/YVTN_repeat-like_dom_sf"/>
</dbReference>
<name>A0A5N5MY59_PANHP</name>
<proteinExistence type="predicted"/>
<feature type="repeat" description="WD" evidence="3">
    <location>
        <begin position="1173"/>
        <end position="1214"/>
    </location>
</feature>
<dbReference type="Proteomes" id="UP000327468">
    <property type="component" value="Chromosome 11"/>
</dbReference>
<reference evidence="5 6" key="1">
    <citation type="submission" date="2019-06" db="EMBL/GenBank/DDBJ databases">
        <title>A chromosome-scale genome assembly of the striped catfish, Pangasianodon hypophthalmus.</title>
        <authorList>
            <person name="Wen M."/>
            <person name="Zahm M."/>
            <person name="Roques C."/>
            <person name="Cabau C."/>
            <person name="Klopp C."/>
            <person name="Donnadieu C."/>
            <person name="Jouanno E."/>
            <person name="Avarre J.-C."/>
            <person name="Campet M."/>
            <person name="Ha T.T.T."/>
            <person name="Dugue R."/>
            <person name="Lampietro C."/>
            <person name="Louis A."/>
            <person name="Herpin A."/>
            <person name="Echchiki A."/>
            <person name="Berthelot C."/>
            <person name="Parey E."/>
            <person name="Roest-Crollius H."/>
            <person name="Braasch I."/>
            <person name="Postlethwait J."/>
            <person name="Bobe J."/>
            <person name="Montfort J."/>
            <person name="Bouchez O."/>
            <person name="Begum T."/>
            <person name="Schartl M."/>
            <person name="Guiguen Y."/>
        </authorList>
    </citation>
    <scope>NUCLEOTIDE SEQUENCE [LARGE SCALE GENOMIC DNA]</scope>
    <source>
        <strain evidence="5 6">Indonesia</strain>
        <tissue evidence="5">Blood</tissue>
    </source>
</reference>
<comment type="caution">
    <text evidence="5">The sequence shown here is derived from an EMBL/GenBank/DDBJ whole genome shotgun (WGS) entry which is preliminary data.</text>
</comment>
<dbReference type="InterPro" id="IPR019775">
    <property type="entry name" value="WD40_repeat_CS"/>
</dbReference>
<feature type="repeat" description="WD" evidence="3">
    <location>
        <begin position="963"/>
        <end position="1004"/>
    </location>
</feature>
<dbReference type="InterPro" id="IPR025139">
    <property type="entry name" value="DUF4062"/>
</dbReference>
<feature type="repeat" description="WD" evidence="3">
    <location>
        <begin position="921"/>
        <end position="962"/>
    </location>
</feature>
<keyword evidence="6" id="KW-1185">Reference proteome</keyword>
<sequence length="1614" mass="179884">MDVMEMREALGVEALRGRDIDSLEPPSNVVRVFISSTISDLDTERNAFWEKAYPELQSYCQSLGLVFEVVDFRWGLWDPVTVDHLTTELCLQEIQSCQKVSLGPSFIALVGSQYGHRPIPRLISEIEFELLLSKLSQDQAGLTVLKKWFIKDDNSVPPKYVLQPITTHYPHYNDTKPESRPQHDADILSWNLTEARLLQLLCSAALQAEKDGDFSAEQKHKFFKSLTEWEMEQSFLSTQGQDMPSPVIFVRELPHLKKSESRKHAKFLDVTADGLLDTEAQELLTSLKQRISSACSSHLTLELSKNAMDVNRKEHKEYLERFCEQIVGQIKERIAKQTAPPTGPGWLWIQQELFHHAKLSKDKCAAFIGRDGPLAKLCLTMWESTNIQHAPLVVYGPPGIGKTSLLCKLAQEMRTVLDPQAMVVLRLLGTSPISSDIDSVLKGICLQICGALGLAIPCPQIANTHEKLVRFFHAMLQKVSEDGETLVLILDSLDELSRANNAHKLHWIPKEIPPNVHLVVSTLYDGSPLKRLKALVSDDKCFFEVEPLNCDQVQDIINAYLKVAGRKLVSEQTDAITGSFQKSGSLFHLKLMVDMAKQWSSYTSMSDIHLGSSVQEAISLFLQTLEKKHGEKLVRHALGYITLSRRGLSEAELRDILSVDNDVLAEVYQSRLPPSHTLIRFPPLLWARLRHDLRDHLVERWENGIIVLVFSRRQFTDVVKAKYLSVEHRVQMHSILSEYFSGQWSQGQLKPILLSSLSTQLNADRKVPHQPLWYAEGVANLRMLHELPYHLIHAGKWEELRHSLLGNLDWLYCKTLSCGVASVIQDLSLCVDIIDCPEIQLIRDCFLLLKPTLDFIDGHTDSPLLFTEITARLQALAPVYPSLIGRLCSQCDDWFASYADPVLVPKSSFLQPPGGPLINTLSGSAKGITAVDLYLERELLIAGSLDGELIAWDLKSPEMLHTIEGHTGAVQSVKLVKKGEHCLSTGLDGSLRKWSLVTGKQLYCIPTVVSVQPWPTEQILVLEPKAMVLSNTQGQVKSWNLDTGELLYEVDVKGECSILSALGEDVAVMSSDGQIWIFDSDTGLEKSYFKLPCTQGFTVSSVLSLPRHGKLLIASQECSVNMVSASGSLSDVELPAPASFMCTSEDENVLFAGCDRTLAVLHVNPDSVHKTQELQHEATVLSAVSYSQGSKVITGSQDQIIRVWGLVTGHLLDSFSGMGSPVTFVSVYNSTIISASTRSGHLKLWQLDYDPKHKSQTCIPANCPRVVISKDGNTVHFIREEERAKVFAWNCTEGMSSDTMDVCSEVCCMELAQQKQLLFCGLCTGTVLIYPLAFPQETLCLPPPESLPTVRSMAISPREDKIAVAYEDAVCLFEITARDSFPCVEGPIHNYSLSLLHSPVSAMALLPDCRLLYGTFGGEVAIYDFKSATAAELDHHRAAITCIALGNWDKHALVGSEDCVQKLWNLSPVLLDHTMEYKGFYFEGILCAAFSVNDKYVFTGSQDKTIKVWDVSTGSLLYIQYVYAAVIRITAYKDGFVAISQLGSFIKEGFHCPNTLTPGYNPLRNFRAHYRVTSRAKSLDAPHSVIAGLHNYNPAQFNFMNLLKTKQSSTCVLL</sequence>
<accession>A0A5N5MY59</accession>
<dbReference type="EMBL" id="VFJC01000012">
    <property type="protein sequence ID" value="KAB5559316.1"/>
    <property type="molecule type" value="Genomic_DNA"/>
</dbReference>
<dbReference type="SUPFAM" id="SSF52540">
    <property type="entry name" value="P-loop containing nucleoside triphosphate hydrolases"/>
    <property type="match status" value="1"/>
</dbReference>
<dbReference type="Gene3D" id="1.25.40.370">
    <property type="match status" value="1"/>
</dbReference>
<dbReference type="Pfam" id="PF05729">
    <property type="entry name" value="NACHT"/>
    <property type="match status" value="1"/>
</dbReference>
<gene>
    <name evidence="5" type="ORF">PHYPO_G00027650</name>
</gene>
<dbReference type="InterPro" id="IPR057588">
    <property type="entry name" value="NWD1/2-like_WH"/>
</dbReference>
<feature type="domain" description="AAA+ ATPase" evidence="4">
    <location>
        <begin position="388"/>
        <end position="547"/>
    </location>
</feature>
<dbReference type="PROSITE" id="PS50294">
    <property type="entry name" value="WD_REPEATS_REGION"/>
    <property type="match status" value="1"/>
</dbReference>
<evidence type="ECO:0000313" key="5">
    <source>
        <dbReference type="EMBL" id="KAB5559316.1"/>
    </source>
</evidence>
<dbReference type="Pfam" id="PF00400">
    <property type="entry name" value="WD40"/>
    <property type="match status" value="3"/>
</dbReference>
<feature type="repeat" description="WD" evidence="3">
    <location>
        <begin position="1485"/>
        <end position="1519"/>
    </location>
</feature>
<dbReference type="InterPro" id="IPR003593">
    <property type="entry name" value="AAA+_ATPase"/>
</dbReference>
<dbReference type="SUPFAM" id="SSF50978">
    <property type="entry name" value="WD40 repeat-like"/>
    <property type="match status" value="2"/>
</dbReference>
<evidence type="ECO:0000256" key="2">
    <source>
        <dbReference type="ARBA" id="ARBA00022737"/>
    </source>
</evidence>
<evidence type="ECO:0000256" key="1">
    <source>
        <dbReference type="ARBA" id="ARBA00022574"/>
    </source>
</evidence>
<dbReference type="Gene3D" id="2.130.10.10">
    <property type="entry name" value="YVTN repeat-like/Quinoprotein amine dehydrogenase"/>
    <property type="match status" value="3"/>
</dbReference>
<protein>
    <recommendedName>
        <fullName evidence="4">AAA+ ATPase domain-containing protein</fullName>
    </recommendedName>
</protein>
<dbReference type="SUPFAM" id="SSF50969">
    <property type="entry name" value="YVTN repeat-like/Quinoprotein amine dehydrogenase"/>
    <property type="match status" value="1"/>
</dbReference>